<dbReference type="PROSITE" id="PS51068">
    <property type="entry name" value="FPG_CAT"/>
    <property type="match status" value="1"/>
</dbReference>
<evidence type="ECO:0000259" key="15">
    <source>
        <dbReference type="PROSITE" id="PS51068"/>
    </source>
</evidence>
<evidence type="ECO:0000256" key="10">
    <source>
        <dbReference type="ARBA" id="ARBA00023239"/>
    </source>
</evidence>
<name>A0A317T635_9CHLB</name>
<gene>
    <name evidence="16" type="ORF">CR164_06670</name>
</gene>
<proteinExistence type="inferred from homology"/>
<feature type="domain" description="FPG-type" evidence="14">
    <location>
        <begin position="254"/>
        <end position="285"/>
    </location>
</feature>
<dbReference type="EMBL" id="PDNZ01000004">
    <property type="protein sequence ID" value="PWW82025.1"/>
    <property type="molecule type" value="Genomic_DNA"/>
</dbReference>
<evidence type="ECO:0000256" key="4">
    <source>
        <dbReference type="ARBA" id="ARBA00022763"/>
    </source>
</evidence>
<evidence type="ECO:0000256" key="3">
    <source>
        <dbReference type="ARBA" id="ARBA00022723"/>
    </source>
</evidence>
<keyword evidence="11" id="KW-0511">Multifunctional enzyme</keyword>
<dbReference type="GO" id="GO:0034039">
    <property type="term" value="F:8-oxo-7,8-dihydroguanine DNA N-glycosylase activity"/>
    <property type="evidence" value="ECO:0007669"/>
    <property type="project" value="TreeGrafter"/>
</dbReference>
<feature type="domain" description="Formamidopyrimidine-DNA glycosylase catalytic" evidence="15">
    <location>
        <begin position="11"/>
        <end position="257"/>
    </location>
</feature>
<dbReference type="Gene3D" id="1.10.8.50">
    <property type="match status" value="1"/>
</dbReference>
<dbReference type="GO" id="GO:0003906">
    <property type="term" value="F:DNA-(apurinic or apyrimidinic site) endonuclease activity"/>
    <property type="evidence" value="ECO:0007669"/>
    <property type="project" value="InterPro"/>
</dbReference>
<keyword evidence="5 13" id="KW-0863">Zinc-finger</keyword>
<dbReference type="Pfam" id="PF01149">
    <property type="entry name" value="Fapy_DNA_glyco"/>
    <property type="match status" value="1"/>
</dbReference>
<dbReference type="SUPFAM" id="SSF57716">
    <property type="entry name" value="Glucocorticoid receptor-like (DNA-binding domain)"/>
    <property type="match status" value="1"/>
</dbReference>
<dbReference type="SUPFAM" id="SSF81624">
    <property type="entry name" value="N-terminal domain of MutM-like DNA repair proteins"/>
    <property type="match status" value="1"/>
</dbReference>
<dbReference type="SUPFAM" id="SSF46946">
    <property type="entry name" value="S13-like H2TH domain"/>
    <property type="match status" value="1"/>
</dbReference>
<evidence type="ECO:0000313" key="17">
    <source>
        <dbReference type="Proteomes" id="UP000246278"/>
    </source>
</evidence>
<evidence type="ECO:0000256" key="2">
    <source>
        <dbReference type="ARBA" id="ARBA00009409"/>
    </source>
</evidence>
<protein>
    <submittedName>
        <fullName evidence="16">Uncharacterized protein</fullName>
    </submittedName>
</protein>
<evidence type="ECO:0000256" key="1">
    <source>
        <dbReference type="ARBA" id="ARBA00001668"/>
    </source>
</evidence>
<evidence type="ECO:0000256" key="8">
    <source>
        <dbReference type="ARBA" id="ARBA00023125"/>
    </source>
</evidence>
<comment type="caution">
    <text evidence="16">The sequence shown here is derived from an EMBL/GenBank/DDBJ whole genome shotgun (WGS) entry which is preliminary data.</text>
</comment>
<dbReference type="AlphaFoldDB" id="A0A317T635"/>
<evidence type="ECO:0000256" key="13">
    <source>
        <dbReference type="PROSITE-ProRule" id="PRU00391"/>
    </source>
</evidence>
<evidence type="ECO:0000256" key="7">
    <source>
        <dbReference type="ARBA" id="ARBA00022833"/>
    </source>
</evidence>
<dbReference type="SMART" id="SM00898">
    <property type="entry name" value="Fapy_DNA_glyco"/>
    <property type="match status" value="1"/>
</dbReference>
<reference evidence="17" key="1">
    <citation type="submission" date="2017-10" db="EMBL/GenBank/DDBJ databases">
        <authorList>
            <person name="Gaisin V.A."/>
            <person name="Rysina M.S."/>
            <person name="Grouzdev D.S."/>
        </authorList>
    </citation>
    <scope>NUCLEOTIDE SEQUENCE [LARGE SCALE GENOMIC DNA]</scope>
    <source>
        <strain evidence="17">V1</strain>
    </source>
</reference>
<keyword evidence="12" id="KW-0326">Glycosidase</keyword>
<dbReference type="Gene3D" id="3.20.190.10">
    <property type="entry name" value="MutM-like, N-terminal"/>
    <property type="match status" value="1"/>
</dbReference>
<dbReference type="PANTHER" id="PTHR22993:SF9">
    <property type="entry name" value="FORMAMIDOPYRIMIDINE-DNA GLYCOSYLASE"/>
    <property type="match status" value="1"/>
</dbReference>
<evidence type="ECO:0000313" key="16">
    <source>
        <dbReference type="EMBL" id="PWW82025.1"/>
    </source>
</evidence>
<dbReference type="InterPro" id="IPR035937">
    <property type="entry name" value="FPG_N"/>
</dbReference>
<keyword evidence="8" id="KW-0238">DNA-binding</keyword>
<dbReference type="InterPro" id="IPR015886">
    <property type="entry name" value="H2TH_FPG"/>
</dbReference>
<keyword evidence="7" id="KW-0862">Zinc</keyword>
<dbReference type="SMART" id="SM01232">
    <property type="entry name" value="H2TH"/>
    <property type="match status" value="1"/>
</dbReference>
<evidence type="ECO:0000256" key="11">
    <source>
        <dbReference type="ARBA" id="ARBA00023268"/>
    </source>
</evidence>
<evidence type="ECO:0000256" key="5">
    <source>
        <dbReference type="ARBA" id="ARBA00022771"/>
    </source>
</evidence>
<accession>A0A317T635</accession>
<comment type="catalytic activity">
    <reaction evidence="1">
        <text>Hydrolysis of DNA containing ring-opened 7-methylguanine residues, releasing 2,6-diamino-4-hydroxy-5-(N-methyl)formamidopyrimidine.</text>
        <dbReference type="EC" id="3.2.2.23"/>
    </reaction>
</comment>
<keyword evidence="9" id="KW-0234">DNA repair</keyword>
<dbReference type="InterPro" id="IPR012319">
    <property type="entry name" value="FPG_cat"/>
</dbReference>
<dbReference type="Pfam" id="PF06831">
    <property type="entry name" value="H2TH"/>
    <property type="match status" value="1"/>
</dbReference>
<dbReference type="GO" id="GO:0006284">
    <property type="term" value="P:base-excision repair"/>
    <property type="evidence" value="ECO:0007669"/>
    <property type="project" value="InterPro"/>
</dbReference>
<dbReference type="GO" id="GO:0003684">
    <property type="term" value="F:damaged DNA binding"/>
    <property type="evidence" value="ECO:0007669"/>
    <property type="project" value="InterPro"/>
</dbReference>
<sequence>MKNETQEVDMFELPEFMTLARQMNDSLKAKTVQRGQLGNSPQKFVWYNRTHEEFDRLTKGKTVGEAYARGKWLFVPLEPGYVLLLGECGGKALYHPSGTKVPKKYHLYITFENDSFFTVTTQMWGAMELYEKGEEQGRKYVEGMRTTPIEPEFTFAYFSELIDELIDGKKRSAKALLTQDQIIPGLGNAIAQDILFKAHLHPRHMVADLTADQRQVLYHAITDTVGEVTEMGGRYDEYDLYNNPGGYIRKMDKNAVGRPCPECGVTIEKIQYLGGACYVCPNCQK</sequence>
<evidence type="ECO:0000259" key="14">
    <source>
        <dbReference type="PROSITE" id="PS51066"/>
    </source>
</evidence>
<dbReference type="PANTHER" id="PTHR22993">
    <property type="entry name" value="FORMAMIDOPYRIMIDINE-DNA GLYCOSYLASE"/>
    <property type="match status" value="1"/>
</dbReference>
<dbReference type="GO" id="GO:0016829">
    <property type="term" value="F:lyase activity"/>
    <property type="evidence" value="ECO:0007669"/>
    <property type="project" value="UniProtKB-KW"/>
</dbReference>
<evidence type="ECO:0000256" key="6">
    <source>
        <dbReference type="ARBA" id="ARBA00022801"/>
    </source>
</evidence>
<organism evidence="16 17">
    <name type="scientific">Prosthecochloris marina</name>
    <dbReference type="NCBI Taxonomy" id="2017681"/>
    <lineage>
        <taxon>Bacteria</taxon>
        <taxon>Pseudomonadati</taxon>
        <taxon>Chlorobiota</taxon>
        <taxon>Chlorobiia</taxon>
        <taxon>Chlorobiales</taxon>
        <taxon>Chlorobiaceae</taxon>
        <taxon>Prosthecochloris</taxon>
    </lineage>
</organism>
<keyword evidence="10" id="KW-0456">Lyase</keyword>
<comment type="similarity">
    <text evidence="2">Belongs to the FPG family.</text>
</comment>
<dbReference type="InterPro" id="IPR000214">
    <property type="entry name" value="Znf_DNA_glyclase/AP_lyase"/>
</dbReference>
<keyword evidence="4" id="KW-0227">DNA damage</keyword>
<dbReference type="InterPro" id="IPR010979">
    <property type="entry name" value="Ribosomal_uS13-like_H2TH"/>
</dbReference>
<evidence type="ECO:0000256" key="12">
    <source>
        <dbReference type="ARBA" id="ARBA00023295"/>
    </source>
</evidence>
<dbReference type="Proteomes" id="UP000246278">
    <property type="component" value="Unassembled WGS sequence"/>
</dbReference>
<keyword evidence="6" id="KW-0378">Hydrolase</keyword>
<dbReference type="PROSITE" id="PS51066">
    <property type="entry name" value="ZF_FPG_2"/>
    <property type="match status" value="1"/>
</dbReference>
<keyword evidence="3" id="KW-0479">Metal-binding</keyword>
<dbReference type="GO" id="GO:0008270">
    <property type="term" value="F:zinc ion binding"/>
    <property type="evidence" value="ECO:0007669"/>
    <property type="project" value="UniProtKB-KW"/>
</dbReference>
<keyword evidence="17" id="KW-1185">Reference proteome</keyword>
<evidence type="ECO:0000256" key="9">
    <source>
        <dbReference type="ARBA" id="ARBA00023204"/>
    </source>
</evidence>